<feature type="region of interest" description="Disordered" evidence="1">
    <location>
        <begin position="109"/>
        <end position="137"/>
    </location>
</feature>
<accession>A0A7T2WNY0</accession>
<protein>
    <submittedName>
        <fullName evidence="2">Uncharacterized protein</fullName>
    </submittedName>
</protein>
<feature type="region of interest" description="Disordered" evidence="1">
    <location>
        <begin position="1"/>
        <end position="63"/>
    </location>
</feature>
<reference evidence="2 3" key="1">
    <citation type="submission" date="2020-12" db="EMBL/GenBank/DDBJ databases">
        <title>FDA dAtabase for Regulatory Grade micrObial Sequences (FDA-ARGOS): Supporting development and validation of Infectious Disease Dx tests.</title>
        <authorList>
            <person name="Sproer C."/>
            <person name="Gronow S."/>
            <person name="Severitt S."/>
            <person name="Schroder I."/>
            <person name="Tallon L."/>
            <person name="Sadzewicz L."/>
            <person name="Zhao X."/>
            <person name="Boylan J."/>
            <person name="Ott S."/>
            <person name="Bowen H."/>
            <person name="Vavikolanu K."/>
            <person name="Mehta A."/>
            <person name="Aluvathingal J."/>
            <person name="Nadendla S."/>
            <person name="Lowell S."/>
            <person name="Myers T."/>
            <person name="Yan Y."/>
            <person name="Sichtig H."/>
        </authorList>
    </citation>
    <scope>NUCLEOTIDE SEQUENCE [LARGE SCALE GENOMIC DNA]</scope>
    <source>
        <strain evidence="2 3">FDAARGOS_902</strain>
    </source>
</reference>
<dbReference type="RefSeq" id="WP_197931971.1">
    <property type="nucleotide sequence ID" value="NZ_CP065682.1"/>
</dbReference>
<feature type="compositionally biased region" description="Basic and acidic residues" evidence="1">
    <location>
        <begin position="8"/>
        <end position="17"/>
    </location>
</feature>
<organism evidence="2 3">
    <name type="scientific">Brevibacterium casei</name>
    <dbReference type="NCBI Taxonomy" id="33889"/>
    <lineage>
        <taxon>Bacteria</taxon>
        <taxon>Bacillati</taxon>
        <taxon>Actinomycetota</taxon>
        <taxon>Actinomycetes</taxon>
        <taxon>Micrococcales</taxon>
        <taxon>Brevibacteriaceae</taxon>
        <taxon>Brevibacterium</taxon>
    </lineage>
</organism>
<evidence type="ECO:0000313" key="2">
    <source>
        <dbReference type="EMBL" id="QPS33568.1"/>
    </source>
</evidence>
<evidence type="ECO:0000313" key="3">
    <source>
        <dbReference type="Proteomes" id="UP000594979"/>
    </source>
</evidence>
<proteinExistence type="predicted"/>
<gene>
    <name evidence="2" type="ORF">I6G59_16845</name>
</gene>
<evidence type="ECO:0000256" key="1">
    <source>
        <dbReference type="SAM" id="MobiDB-lite"/>
    </source>
</evidence>
<dbReference type="Proteomes" id="UP000594979">
    <property type="component" value="Chromosome"/>
</dbReference>
<dbReference type="KEGG" id="bcau:I6G59_16845"/>
<dbReference type="EMBL" id="CP065682">
    <property type="protein sequence ID" value="QPS33568.1"/>
    <property type="molecule type" value="Genomic_DNA"/>
</dbReference>
<sequence>MMPDDPQEQLRHDEQTRAEQTPTSEREPLSPVDEAEVPDAVEAASTDQQAETTRDKMQAQRARGVEWVRPTDLFARSSAALSGRGIDLQSKLAKGVDRVIVPGTKRLATAAKKLPPLSSFGRGRTHEPPTRSAVGRS</sequence>
<dbReference type="AlphaFoldDB" id="A0A7T2WNY0"/>
<name>A0A7T2WNY0_9MICO</name>
<feature type="compositionally biased region" description="Basic and acidic residues" evidence="1">
    <location>
        <begin position="52"/>
        <end position="63"/>
    </location>
</feature>